<feature type="transmembrane region" description="Helical" evidence="12">
    <location>
        <begin position="297"/>
        <end position="318"/>
    </location>
</feature>
<keyword evidence="3 12" id="KW-0813">Transport</keyword>
<dbReference type="SUPFAM" id="SSF143865">
    <property type="entry name" value="CorA soluble domain-like"/>
    <property type="match status" value="1"/>
</dbReference>
<dbReference type="GO" id="GO:0015095">
    <property type="term" value="F:magnesium ion transmembrane transporter activity"/>
    <property type="evidence" value="ECO:0007669"/>
    <property type="project" value="UniProtKB-UniRule"/>
</dbReference>
<keyword evidence="5 12" id="KW-0812">Transmembrane</keyword>
<comment type="subcellular location">
    <subcellularLocation>
        <location evidence="1">Cell membrane</location>
        <topology evidence="1">Multi-pass membrane protein</topology>
    </subcellularLocation>
    <subcellularLocation>
        <location evidence="12">Membrane</location>
        <topology evidence="12">Multi-pass membrane protein</topology>
    </subcellularLocation>
</comment>
<evidence type="ECO:0000256" key="1">
    <source>
        <dbReference type="ARBA" id="ARBA00004651"/>
    </source>
</evidence>
<dbReference type="GO" id="GO:0000287">
    <property type="term" value="F:magnesium ion binding"/>
    <property type="evidence" value="ECO:0007669"/>
    <property type="project" value="TreeGrafter"/>
</dbReference>
<evidence type="ECO:0000313" key="14">
    <source>
        <dbReference type="Proteomes" id="UP000546464"/>
    </source>
</evidence>
<feature type="transmembrane region" description="Helical" evidence="12">
    <location>
        <begin position="338"/>
        <end position="358"/>
    </location>
</feature>
<dbReference type="RefSeq" id="WP_185674055.1">
    <property type="nucleotide sequence ID" value="NZ_JACHVB010000012.1"/>
</dbReference>
<evidence type="ECO:0000256" key="3">
    <source>
        <dbReference type="ARBA" id="ARBA00022448"/>
    </source>
</evidence>
<organism evidence="13 14">
    <name type="scientific">Ruficoccus amylovorans</name>
    <dbReference type="NCBI Taxonomy" id="1804625"/>
    <lineage>
        <taxon>Bacteria</taxon>
        <taxon>Pseudomonadati</taxon>
        <taxon>Verrucomicrobiota</taxon>
        <taxon>Opitutia</taxon>
        <taxon>Puniceicoccales</taxon>
        <taxon>Cerasicoccaceae</taxon>
        <taxon>Ruficoccus</taxon>
    </lineage>
</organism>
<sequence length="364" mass="42329">MMRVVSRKQVFAHGHGLPPGQLVRVGDDRAAGAPTIRLLAYSGTDFFEIETATLDEVSEQLGKWPVCWIHVCGVTDEALVRSLGEMLGIHPLAQEEILNTNTRPKFEEYGRDLFVVTKSATVDREKREIMIEQVAFYATEKAVLSVQESAAHLFIPVIGRVRDAQARLRTRGTGYLLFALMDVKADNILSILDMVETDIVEVEEDLLTGDEDFTIDIIYQHKRTVLAIMRFVMPMRDNAHRLEIIDHPLVKEEDRYFFRDLADNARRAADRLEHARLLLQNMQEYYHLMEEHRNNHVMKVLTIIATLFLPLTFIAGVYGMNFDHEKSPWNMPELYMYFGYPVCLLFMATFFFCMLWWFRRMKWL</sequence>
<comment type="function">
    <text evidence="11">Mediates influx of magnesium ions. Alternates between open and closed states. Activated by low cytoplasmic Mg(2+) levels. Inactive when cytoplasmic Mg(2+) levels are high.</text>
</comment>
<dbReference type="GO" id="GO:0015087">
    <property type="term" value="F:cobalt ion transmembrane transporter activity"/>
    <property type="evidence" value="ECO:0007669"/>
    <property type="project" value="UniProtKB-UniRule"/>
</dbReference>
<evidence type="ECO:0000256" key="11">
    <source>
        <dbReference type="ARBA" id="ARBA00045497"/>
    </source>
</evidence>
<dbReference type="Gene3D" id="1.20.58.340">
    <property type="entry name" value="Magnesium transport protein CorA, transmembrane region"/>
    <property type="match status" value="2"/>
</dbReference>
<dbReference type="GO" id="GO:0050897">
    <property type="term" value="F:cobalt ion binding"/>
    <property type="evidence" value="ECO:0007669"/>
    <property type="project" value="TreeGrafter"/>
</dbReference>
<dbReference type="EMBL" id="JACHVB010000012">
    <property type="protein sequence ID" value="MBC2593056.1"/>
    <property type="molecule type" value="Genomic_DNA"/>
</dbReference>
<evidence type="ECO:0000256" key="9">
    <source>
        <dbReference type="ARBA" id="ARBA00023136"/>
    </source>
</evidence>
<protein>
    <recommendedName>
        <fullName evidence="12">Magnesium transport protein CorA</fullName>
    </recommendedName>
</protein>
<comment type="caution">
    <text evidence="13">The sequence shown here is derived from an EMBL/GenBank/DDBJ whole genome shotgun (WGS) entry which is preliminary data.</text>
</comment>
<evidence type="ECO:0000256" key="8">
    <source>
        <dbReference type="ARBA" id="ARBA00023065"/>
    </source>
</evidence>
<dbReference type="InterPro" id="IPR045861">
    <property type="entry name" value="CorA_cytoplasmic_dom"/>
</dbReference>
<dbReference type="InterPro" id="IPR004488">
    <property type="entry name" value="Mg/Co-transport_prot_CorA"/>
</dbReference>
<reference evidence="13 14" key="1">
    <citation type="submission" date="2020-07" db="EMBL/GenBank/DDBJ databases">
        <authorList>
            <person name="Feng X."/>
        </authorList>
    </citation>
    <scope>NUCLEOTIDE SEQUENCE [LARGE SCALE GENOMIC DNA]</scope>
    <source>
        <strain evidence="13 14">JCM31066</strain>
    </source>
</reference>
<comment type="catalytic activity">
    <reaction evidence="10">
        <text>Mg(2+)(in) = Mg(2+)(out)</text>
        <dbReference type="Rhea" id="RHEA:29827"/>
        <dbReference type="ChEBI" id="CHEBI:18420"/>
    </reaction>
</comment>
<evidence type="ECO:0000256" key="10">
    <source>
        <dbReference type="ARBA" id="ARBA00034269"/>
    </source>
</evidence>
<evidence type="ECO:0000256" key="12">
    <source>
        <dbReference type="RuleBase" id="RU362010"/>
    </source>
</evidence>
<keyword evidence="7 12" id="KW-1133">Transmembrane helix</keyword>
<dbReference type="SUPFAM" id="SSF144083">
    <property type="entry name" value="Magnesium transport protein CorA, transmembrane region"/>
    <property type="match status" value="1"/>
</dbReference>
<evidence type="ECO:0000256" key="6">
    <source>
        <dbReference type="ARBA" id="ARBA00022842"/>
    </source>
</evidence>
<comment type="similarity">
    <text evidence="2 12">Belongs to the CorA metal ion transporter (MIT) (TC 1.A.35) family.</text>
</comment>
<evidence type="ECO:0000256" key="4">
    <source>
        <dbReference type="ARBA" id="ARBA00022475"/>
    </source>
</evidence>
<dbReference type="GO" id="GO:0005886">
    <property type="term" value="C:plasma membrane"/>
    <property type="evidence" value="ECO:0007669"/>
    <property type="project" value="UniProtKB-SubCell"/>
</dbReference>
<evidence type="ECO:0000256" key="2">
    <source>
        <dbReference type="ARBA" id="ARBA00009765"/>
    </source>
</evidence>
<keyword evidence="14" id="KW-1185">Reference proteome</keyword>
<keyword evidence="4 12" id="KW-1003">Cell membrane</keyword>
<dbReference type="Pfam" id="PF01544">
    <property type="entry name" value="CorA"/>
    <property type="match status" value="1"/>
</dbReference>
<dbReference type="AlphaFoldDB" id="A0A842HBG5"/>
<proteinExistence type="inferred from homology"/>
<dbReference type="Gene3D" id="3.30.460.20">
    <property type="entry name" value="CorA soluble domain-like"/>
    <property type="match status" value="1"/>
</dbReference>
<evidence type="ECO:0000256" key="5">
    <source>
        <dbReference type="ARBA" id="ARBA00022692"/>
    </source>
</evidence>
<dbReference type="PANTHER" id="PTHR46494">
    <property type="entry name" value="CORA FAMILY METAL ION TRANSPORTER (EUROFUNG)"/>
    <property type="match status" value="1"/>
</dbReference>
<dbReference type="InterPro" id="IPR002523">
    <property type="entry name" value="MgTranspt_CorA/ZnTranspt_ZntB"/>
</dbReference>
<accession>A0A842HBG5</accession>
<keyword evidence="9 12" id="KW-0472">Membrane</keyword>
<keyword evidence="8 12" id="KW-0406">Ion transport</keyword>
<evidence type="ECO:0000313" key="13">
    <source>
        <dbReference type="EMBL" id="MBC2593056.1"/>
    </source>
</evidence>
<gene>
    <name evidence="12 13" type="primary">corA</name>
    <name evidence="13" type="ORF">H5P28_02165</name>
</gene>
<dbReference type="NCBIfam" id="TIGR00383">
    <property type="entry name" value="corA"/>
    <property type="match status" value="1"/>
</dbReference>
<evidence type="ECO:0000256" key="7">
    <source>
        <dbReference type="ARBA" id="ARBA00022989"/>
    </source>
</evidence>
<dbReference type="InterPro" id="IPR045863">
    <property type="entry name" value="CorA_TM1_TM2"/>
</dbReference>
<keyword evidence="6 12" id="KW-0460">Magnesium</keyword>
<name>A0A842HBG5_9BACT</name>
<dbReference type="FunFam" id="1.20.58.340:FF:000004">
    <property type="entry name" value="Magnesium transport protein CorA"/>
    <property type="match status" value="1"/>
</dbReference>
<dbReference type="Proteomes" id="UP000546464">
    <property type="component" value="Unassembled WGS sequence"/>
</dbReference>
<dbReference type="PANTHER" id="PTHR46494:SF1">
    <property type="entry name" value="CORA FAMILY METAL ION TRANSPORTER (EUROFUNG)"/>
    <property type="match status" value="1"/>
</dbReference>
<dbReference type="CDD" id="cd12828">
    <property type="entry name" value="TmCorA-like_1"/>
    <property type="match status" value="1"/>
</dbReference>